<reference evidence="2" key="3">
    <citation type="submission" date="2022-12" db="EMBL/GenBank/DDBJ databases">
        <authorList>
            <person name="Sun Q."/>
            <person name="Kim S."/>
        </authorList>
    </citation>
    <scope>NUCLEOTIDE SEQUENCE</scope>
    <source>
        <strain evidence="2">KCTC 12343</strain>
    </source>
</reference>
<evidence type="ECO:0000256" key="1">
    <source>
        <dbReference type="SAM" id="Phobius"/>
    </source>
</evidence>
<dbReference type="RefSeq" id="WP_131144072.1">
    <property type="nucleotide sequence ID" value="NZ_BMWV01000010.1"/>
</dbReference>
<evidence type="ECO:0000313" key="5">
    <source>
        <dbReference type="Proteomes" id="UP000628442"/>
    </source>
</evidence>
<feature type="transmembrane region" description="Helical" evidence="1">
    <location>
        <begin position="152"/>
        <end position="170"/>
    </location>
</feature>
<dbReference type="AlphaFoldDB" id="A0A411WTC4"/>
<dbReference type="Proteomes" id="UP000628442">
    <property type="component" value="Unassembled WGS sequence"/>
</dbReference>
<feature type="transmembrane region" description="Helical" evidence="1">
    <location>
        <begin position="127"/>
        <end position="146"/>
    </location>
</feature>
<organism evidence="2 5">
    <name type="scientific">Pseudoduganella albidiflava</name>
    <dbReference type="NCBI Taxonomy" id="321983"/>
    <lineage>
        <taxon>Bacteria</taxon>
        <taxon>Pseudomonadati</taxon>
        <taxon>Pseudomonadota</taxon>
        <taxon>Betaproteobacteria</taxon>
        <taxon>Burkholderiales</taxon>
        <taxon>Oxalobacteraceae</taxon>
        <taxon>Telluria group</taxon>
        <taxon>Pseudoduganella</taxon>
    </lineage>
</organism>
<feature type="transmembrane region" description="Helical" evidence="1">
    <location>
        <begin position="319"/>
        <end position="337"/>
    </location>
</feature>
<keyword evidence="1" id="KW-0812">Transmembrane</keyword>
<reference evidence="3 4" key="2">
    <citation type="submission" date="2019-02" db="EMBL/GenBank/DDBJ databases">
        <title>Draft Genome Sequences of Six Type Strains of the Genus Massilia.</title>
        <authorList>
            <person name="Miess H."/>
            <person name="Frediansyhah A."/>
            <person name="Gross H."/>
        </authorList>
    </citation>
    <scope>NUCLEOTIDE SEQUENCE [LARGE SCALE GENOMIC DNA]</scope>
    <source>
        <strain evidence="3 4">DSM 17472</strain>
    </source>
</reference>
<dbReference type="EMBL" id="CP036401">
    <property type="protein sequence ID" value="QBH99923.1"/>
    <property type="molecule type" value="Genomic_DNA"/>
</dbReference>
<evidence type="ECO:0000313" key="3">
    <source>
        <dbReference type="EMBL" id="QBH99923.1"/>
    </source>
</evidence>
<accession>A0A411WTC4</accession>
<dbReference type="EMBL" id="BMWV01000010">
    <property type="protein sequence ID" value="GGY54902.1"/>
    <property type="molecule type" value="Genomic_DNA"/>
</dbReference>
<keyword evidence="1" id="KW-1133">Transmembrane helix</keyword>
<feature type="transmembrane region" description="Helical" evidence="1">
    <location>
        <begin position="91"/>
        <end position="115"/>
    </location>
</feature>
<keyword evidence="1" id="KW-0472">Membrane</keyword>
<dbReference type="Proteomes" id="UP000292307">
    <property type="component" value="Chromosome"/>
</dbReference>
<sequence>MTAGQGQGGTLPGTAAWHALVAGSPWLVPLLCGLLSMLAGQDLNWDLQNYHLYNPHAWLTGRLGIDLAPGQWQSYFNPAIDVPYYLAFTYLPGWLCSFLMGALHGLNFPLLLVLVRRLLPEGGGAHLPFWLAAAGCAGPGFLSGLGNTMGDNLTALFVLGALALLLRAPLRAPLPAPSPASLPAPLFVPATGQILLAGLVMGAGTGLKPTNAVYALALCVALLVLDGPPARRLRAAFLFGVAVLAGIALSAGHWYWTMWHQFGNPLFPQFNDVFGSALAPPIGVGDTGWRPRTLMEKLAWPFLFTLDPRRVCELPLRHLAWPVLYTAGIALLAALAAGRRRLAAIPREVRLLMVFGAVAYLLWMNLFSIYRYLAPLELLAPVLCWLVLAALLPGRRVLAAWCVGLCACSFVTVENWGHAIGVKPLSVEVPALPAPARSIVYIVEAPAGWLVPFFPPEVAFVSLGAGFPESPGWLRRAAAIRASRPGPAYVMLPALRGEPDLQRAAATLQRYGLALDGDCRPYRVSAGRAVLSYVFCGVQPR</sequence>
<feature type="transmembrane region" description="Helical" evidence="1">
    <location>
        <begin position="349"/>
        <end position="366"/>
    </location>
</feature>
<evidence type="ECO:0000313" key="4">
    <source>
        <dbReference type="Proteomes" id="UP000292307"/>
    </source>
</evidence>
<protein>
    <submittedName>
        <fullName evidence="3">DUF2029 domain-containing protein</fullName>
    </submittedName>
</protein>
<gene>
    <name evidence="3" type="ORF">EYF70_02995</name>
    <name evidence="2" type="ORF">GCM10007387_41660</name>
</gene>
<feature type="transmembrane region" description="Helical" evidence="1">
    <location>
        <begin position="237"/>
        <end position="256"/>
    </location>
</feature>
<proteinExistence type="predicted"/>
<keyword evidence="4" id="KW-1185">Reference proteome</keyword>
<dbReference type="OrthoDB" id="1814621at2"/>
<evidence type="ECO:0000313" key="2">
    <source>
        <dbReference type="EMBL" id="GGY54902.1"/>
    </source>
</evidence>
<name>A0A411WTC4_9BURK</name>
<feature type="transmembrane region" description="Helical" evidence="1">
    <location>
        <begin position="182"/>
        <end position="203"/>
    </location>
</feature>
<reference evidence="2" key="1">
    <citation type="journal article" date="2014" name="Int. J. Syst. Evol. Microbiol.">
        <title>Complete genome sequence of Corynebacterium casei LMG S-19264T (=DSM 44701T), isolated from a smear-ripened cheese.</title>
        <authorList>
            <consortium name="US DOE Joint Genome Institute (JGI-PGF)"/>
            <person name="Walter F."/>
            <person name="Albersmeier A."/>
            <person name="Kalinowski J."/>
            <person name="Ruckert C."/>
        </authorList>
    </citation>
    <scope>NUCLEOTIDE SEQUENCE</scope>
    <source>
        <strain evidence="2">KCTC 12343</strain>
    </source>
</reference>